<evidence type="ECO:0000313" key="8">
    <source>
        <dbReference type="Proteomes" id="UP000002772"/>
    </source>
</evidence>
<dbReference type="AlphaFoldDB" id="F8N8R5"/>
<dbReference type="Proteomes" id="UP000002772">
    <property type="component" value="Unassembled WGS sequence"/>
</dbReference>
<organism evidence="7 8">
    <name type="scientific">Hallella multisaccharivorax DSM 17128</name>
    <dbReference type="NCBI Taxonomy" id="688246"/>
    <lineage>
        <taxon>Bacteria</taxon>
        <taxon>Pseudomonadati</taxon>
        <taxon>Bacteroidota</taxon>
        <taxon>Bacteroidia</taxon>
        <taxon>Bacteroidales</taxon>
        <taxon>Prevotellaceae</taxon>
        <taxon>Hallella</taxon>
    </lineage>
</organism>
<dbReference type="RefSeq" id="WP_007575378.1">
    <property type="nucleotide sequence ID" value="NZ_BPTS01000002.1"/>
</dbReference>
<name>F8N8R5_9BACT</name>
<keyword evidence="3" id="KW-1015">Disulfide bond</keyword>
<comment type="subcellular location">
    <subcellularLocation>
        <location evidence="1">Cell envelope</location>
    </subcellularLocation>
</comment>
<feature type="domain" description="Thioredoxin" evidence="6">
    <location>
        <begin position="261"/>
        <end position="396"/>
    </location>
</feature>
<dbReference type="PANTHER" id="PTHR42852">
    <property type="entry name" value="THIOL:DISULFIDE INTERCHANGE PROTEIN DSBE"/>
    <property type="match status" value="1"/>
</dbReference>
<dbReference type="GO" id="GO:0017004">
    <property type="term" value="P:cytochrome complex assembly"/>
    <property type="evidence" value="ECO:0007669"/>
    <property type="project" value="UniProtKB-KW"/>
</dbReference>
<dbReference type="STRING" id="688246.Premu_2274"/>
<dbReference type="HOGENOM" id="CLU_042529_1_0_10"/>
<dbReference type="PROSITE" id="PS00194">
    <property type="entry name" value="THIOREDOXIN_1"/>
    <property type="match status" value="1"/>
</dbReference>
<evidence type="ECO:0000256" key="2">
    <source>
        <dbReference type="ARBA" id="ARBA00022748"/>
    </source>
</evidence>
<evidence type="ECO:0000313" key="7">
    <source>
        <dbReference type="EMBL" id="EGN57660.1"/>
    </source>
</evidence>
<evidence type="ECO:0000256" key="3">
    <source>
        <dbReference type="ARBA" id="ARBA00023157"/>
    </source>
</evidence>
<feature type="chain" id="PRO_5003380983" evidence="5">
    <location>
        <begin position="20"/>
        <end position="396"/>
    </location>
</feature>
<dbReference type="InterPro" id="IPR036249">
    <property type="entry name" value="Thioredoxin-like_sf"/>
</dbReference>
<dbReference type="Gene3D" id="3.40.30.10">
    <property type="entry name" value="Glutaredoxin"/>
    <property type="match status" value="1"/>
</dbReference>
<dbReference type="PANTHER" id="PTHR42852:SF6">
    <property type="entry name" value="THIOL:DISULFIDE INTERCHANGE PROTEIN DSBE"/>
    <property type="match status" value="1"/>
</dbReference>
<sequence>MNRHFLLSVFLSLPLAAFAGNTFTIHSAIPGMTEGAQVRLQAVDSHDSIAYGKVTNGQFALTGKVSAPVLCTLEIDDRLQPLPEGEYMHGRVVKLYLDNDDYTVSAPAYDSIPRSYEMGESSVLGECRYMVKGGLAQQQYQAWHDAMWPSLKTAEEAGVKAWRYTYGKAEYGMPEHPDKAVAERLSLTADSLKAICQQRSDSYAWAHPAEPYSLYLQGKSLNRHFYYTSVQLDEMTTRFRDNSDAAGYAAFVKKVAEAKKTARGIAYPNVTLRTVDGKAVKLSSLVKPGQYTLLDFWASWCGPCRASIPLIKEMHAKHPELNIVSISCDRSLKDWTEALREENMSWKQAALPQDKQLNRAAASAYQIQYIPYLIVISPDGKVVKASNDAKEIVRMW</sequence>
<dbReference type="Pfam" id="PF13905">
    <property type="entry name" value="Thioredoxin_8"/>
    <property type="match status" value="1"/>
</dbReference>
<reference evidence="8" key="1">
    <citation type="journal article" date="2011" name="Stand. Genomic Sci.">
        <title>Non-contiguous finished genome sequence of the opportunistic oral pathogen Prevotella multisaccharivorax type strain (PPPA20).</title>
        <authorList>
            <person name="Pati A."/>
            <person name="Gronow S."/>
            <person name="Lu M."/>
            <person name="Lapidus A."/>
            <person name="Nolan M."/>
            <person name="Lucas S."/>
            <person name="Hammon N."/>
            <person name="Deshpande S."/>
            <person name="Cheng J.F."/>
            <person name="Tapia R."/>
            <person name="Han C."/>
            <person name="Goodwin L."/>
            <person name="Pitluck S."/>
            <person name="Liolios K."/>
            <person name="Pagani I."/>
            <person name="Mavromatis K."/>
            <person name="Mikhailova N."/>
            <person name="Huntemann M."/>
            <person name="Chen A."/>
            <person name="Palaniappan K."/>
            <person name="Land M."/>
            <person name="Hauser L."/>
            <person name="Detter J.C."/>
            <person name="Brambilla E.M."/>
            <person name="Rohde M."/>
            <person name="Goker M."/>
            <person name="Woyke T."/>
            <person name="Bristow J."/>
            <person name="Eisen J.A."/>
            <person name="Markowitz V."/>
            <person name="Hugenholtz P."/>
            <person name="Kyrpides N.C."/>
            <person name="Klenk H.P."/>
            <person name="Ivanova N."/>
        </authorList>
    </citation>
    <scope>NUCLEOTIDE SEQUENCE [LARGE SCALE GENOMIC DNA]</scope>
    <source>
        <strain evidence="8">DSM 17128</strain>
    </source>
</reference>
<evidence type="ECO:0000256" key="1">
    <source>
        <dbReference type="ARBA" id="ARBA00004196"/>
    </source>
</evidence>
<dbReference type="InterPro" id="IPR017937">
    <property type="entry name" value="Thioredoxin_CS"/>
</dbReference>
<dbReference type="eggNOG" id="COG0526">
    <property type="taxonomic scope" value="Bacteria"/>
</dbReference>
<evidence type="ECO:0000256" key="4">
    <source>
        <dbReference type="ARBA" id="ARBA00023284"/>
    </source>
</evidence>
<feature type="signal peptide" evidence="5">
    <location>
        <begin position="1"/>
        <end position="19"/>
    </location>
</feature>
<dbReference type="SUPFAM" id="SSF52833">
    <property type="entry name" value="Thioredoxin-like"/>
    <property type="match status" value="1"/>
</dbReference>
<dbReference type="CDD" id="cd02966">
    <property type="entry name" value="TlpA_like_family"/>
    <property type="match status" value="1"/>
</dbReference>
<keyword evidence="8" id="KW-1185">Reference proteome</keyword>
<evidence type="ECO:0000259" key="6">
    <source>
        <dbReference type="PROSITE" id="PS51352"/>
    </source>
</evidence>
<protein>
    <submittedName>
        <fullName evidence="7">Alkyl hydroperoxide reductase/ Thiol specific antioxidant/ Mal allergen</fullName>
    </submittedName>
</protein>
<dbReference type="InterPro" id="IPR050553">
    <property type="entry name" value="Thioredoxin_ResA/DsbE_sf"/>
</dbReference>
<keyword evidence="2" id="KW-0201">Cytochrome c-type biogenesis</keyword>
<evidence type="ECO:0000256" key="5">
    <source>
        <dbReference type="SAM" id="SignalP"/>
    </source>
</evidence>
<keyword evidence="5" id="KW-0732">Signal</keyword>
<keyword evidence="4" id="KW-0676">Redox-active center</keyword>
<dbReference type="InterPro" id="IPR013766">
    <property type="entry name" value="Thioredoxin_domain"/>
</dbReference>
<proteinExistence type="predicted"/>
<dbReference type="GO" id="GO:0030313">
    <property type="term" value="C:cell envelope"/>
    <property type="evidence" value="ECO:0007669"/>
    <property type="project" value="UniProtKB-SubCell"/>
</dbReference>
<dbReference type="InterPro" id="IPR012336">
    <property type="entry name" value="Thioredoxin-like_fold"/>
</dbReference>
<gene>
    <name evidence="7" type="ORF">Premu_2274</name>
</gene>
<dbReference type="EMBL" id="GL945017">
    <property type="protein sequence ID" value="EGN57660.1"/>
    <property type="molecule type" value="Genomic_DNA"/>
</dbReference>
<dbReference type="PROSITE" id="PS51352">
    <property type="entry name" value="THIOREDOXIN_2"/>
    <property type="match status" value="1"/>
</dbReference>
<dbReference type="OrthoDB" id="1081352at2"/>
<accession>F8N8R5</accession>